<keyword evidence="4" id="KW-1185">Reference proteome</keyword>
<reference evidence="3" key="3">
    <citation type="submission" date="2015-04" db="UniProtKB">
        <authorList>
            <consortium name="EnsemblPlants"/>
        </authorList>
    </citation>
    <scope>IDENTIFICATION</scope>
    <source>
        <strain evidence="3">cv. Jemalong A17</strain>
    </source>
</reference>
<dbReference type="PaxDb" id="3880-AES68641"/>
<name>G8A1M8_MEDTR</name>
<feature type="region of interest" description="Disordered" evidence="1">
    <location>
        <begin position="1"/>
        <end position="33"/>
    </location>
</feature>
<reference evidence="2 4" key="2">
    <citation type="journal article" date="2014" name="BMC Genomics">
        <title>An improved genome release (version Mt4.0) for the model legume Medicago truncatula.</title>
        <authorList>
            <person name="Tang H."/>
            <person name="Krishnakumar V."/>
            <person name="Bidwell S."/>
            <person name="Rosen B."/>
            <person name="Chan A."/>
            <person name="Zhou S."/>
            <person name="Gentzbittel L."/>
            <person name="Childs K.L."/>
            <person name="Yandell M."/>
            <person name="Gundlach H."/>
            <person name="Mayer K.F."/>
            <person name="Schwartz D.C."/>
            <person name="Town C.D."/>
        </authorList>
    </citation>
    <scope>GENOME REANNOTATION</scope>
    <source>
        <strain evidence="3 4">cv. Jemalong A17</strain>
    </source>
</reference>
<dbReference type="HOGENOM" id="CLU_2041510_0_0_1"/>
<sequence>MASSSGDQGPFTLLPLPPLPPSPNAAKPSSPLPSCTAVRVGGWRSGSMVFRLNNGSPENDLKRVISSLLMGFFLRDLSSKKAGFLVFLAHLGGLGRLLEVSRSRGGRRPEDDAPRPPKSLL</sequence>
<proteinExistence type="predicted"/>
<evidence type="ECO:0000256" key="1">
    <source>
        <dbReference type="SAM" id="MobiDB-lite"/>
    </source>
</evidence>
<gene>
    <name evidence="2" type="ordered locus">MTR_3g011080</name>
</gene>
<protein>
    <submittedName>
        <fullName evidence="2 3">Uncharacterized protein</fullName>
    </submittedName>
</protein>
<dbReference type="EMBL" id="CM001219">
    <property type="protein sequence ID" value="AES68641.1"/>
    <property type="molecule type" value="Genomic_DNA"/>
</dbReference>
<reference evidence="2 4" key="1">
    <citation type="journal article" date="2011" name="Nature">
        <title>The Medicago genome provides insight into the evolution of rhizobial symbioses.</title>
        <authorList>
            <person name="Young N.D."/>
            <person name="Debelle F."/>
            <person name="Oldroyd G.E."/>
            <person name="Geurts R."/>
            <person name="Cannon S.B."/>
            <person name="Udvardi M.K."/>
            <person name="Benedito V.A."/>
            <person name="Mayer K.F."/>
            <person name="Gouzy J."/>
            <person name="Schoof H."/>
            <person name="Van de Peer Y."/>
            <person name="Proost S."/>
            <person name="Cook D.R."/>
            <person name="Meyers B.C."/>
            <person name="Spannagl M."/>
            <person name="Cheung F."/>
            <person name="De Mita S."/>
            <person name="Krishnakumar V."/>
            <person name="Gundlach H."/>
            <person name="Zhou S."/>
            <person name="Mudge J."/>
            <person name="Bharti A.K."/>
            <person name="Murray J.D."/>
            <person name="Naoumkina M.A."/>
            <person name="Rosen B."/>
            <person name="Silverstein K.A."/>
            <person name="Tang H."/>
            <person name="Rombauts S."/>
            <person name="Zhao P.X."/>
            <person name="Zhou P."/>
            <person name="Barbe V."/>
            <person name="Bardou P."/>
            <person name="Bechner M."/>
            <person name="Bellec A."/>
            <person name="Berger A."/>
            <person name="Berges H."/>
            <person name="Bidwell S."/>
            <person name="Bisseling T."/>
            <person name="Choisne N."/>
            <person name="Couloux A."/>
            <person name="Denny R."/>
            <person name="Deshpande S."/>
            <person name="Dai X."/>
            <person name="Doyle J.J."/>
            <person name="Dudez A.M."/>
            <person name="Farmer A.D."/>
            <person name="Fouteau S."/>
            <person name="Franken C."/>
            <person name="Gibelin C."/>
            <person name="Gish J."/>
            <person name="Goldstein S."/>
            <person name="Gonzalez A.J."/>
            <person name="Green P.J."/>
            <person name="Hallab A."/>
            <person name="Hartog M."/>
            <person name="Hua A."/>
            <person name="Humphray S.J."/>
            <person name="Jeong D.H."/>
            <person name="Jing Y."/>
            <person name="Jocker A."/>
            <person name="Kenton S.M."/>
            <person name="Kim D.J."/>
            <person name="Klee K."/>
            <person name="Lai H."/>
            <person name="Lang C."/>
            <person name="Lin S."/>
            <person name="Macmil S.L."/>
            <person name="Magdelenat G."/>
            <person name="Matthews L."/>
            <person name="McCorrison J."/>
            <person name="Monaghan E.L."/>
            <person name="Mun J.H."/>
            <person name="Najar F.Z."/>
            <person name="Nicholson C."/>
            <person name="Noirot C."/>
            <person name="O'Bleness M."/>
            <person name="Paule C.R."/>
            <person name="Poulain J."/>
            <person name="Prion F."/>
            <person name="Qin B."/>
            <person name="Qu C."/>
            <person name="Retzel E.F."/>
            <person name="Riddle C."/>
            <person name="Sallet E."/>
            <person name="Samain S."/>
            <person name="Samson N."/>
            <person name="Sanders I."/>
            <person name="Saurat O."/>
            <person name="Scarpelli C."/>
            <person name="Schiex T."/>
            <person name="Segurens B."/>
            <person name="Severin A.J."/>
            <person name="Sherrier D.J."/>
            <person name="Shi R."/>
            <person name="Sims S."/>
            <person name="Singer S.R."/>
            <person name="Sinharoy S."/>
            <person name="Sterck L."/>
            <person name="Viollet A."/>
            <person name="Wang B.B."/>
            <person name="Wang K."/>
            <person name="Wang M."/>
            <person name="Wang X."/>
            <person name="Warfsmann J."/>
            <person name="Weissenbach J."/>
            <person name="White D.D."/>
            <person name="White J.D."/>
            <person name="Wiley G.B."/>
            <person name="Wincker P."/>
            <person name="Xing Y."/>
            <person name="Yang L."/>
            <person name="Yao Z."/>
            <person name="Ying F."/>
            <person name="Zhai J."/>
            <person name="Zhou L."/>
            <person name="Zuber A."/>
            <person name="Denarie J."/>
            <person name="Dixon R.A."/>
            <person name="May G.D."/>
            <person name="Schwartz D.C."/>
            <person name="Rogers J."/>
            <person name="Quetier F."/>
            <person name="Town C.D."/>
            <person name="Roe B.A."/>
        </authorList>
    </citation>
    <scope>NUCLEOTIDE SEQUENCE [LARGE SCALE GENOMIC DNA]</scope>
    <source>
        <strain evidence="2">A17</strain>
        <strain evidence="3 4">cv. Jemalong A17</strain>
    </source>
</reference>
<evidence type="ECO:0000313" key="3">
    <source>
        <dbReference type="EnsemblPlants" id="AES68641"/>
    </source>
</evidence>
<organism evidence="2 4">
    <name type="scientific">Medicago truncatula</name>
    <name type="common">Barrel medic</name>
    <name type="synonym">Medicago tribuloides</name>
    <dbReference type="NCBI Taxonomy" id="3880"/>
    <lineage>
        <taxon>Eukaryota</taxon>
        <taxon>Viridiplantae</taxon>
        <taxon>Streptophyta</taxon>
        <taxon>Embryophyta</taxon>
        <taxon>Tracheophyta</taxon>
        <taxon>Spermatophyta</taxon>
        <taxon>Magnoliopsida</taxon>
        <taxon>eudicotyledons</taxon>
        <taxon>Gunneridae</taxon>
        <taxon>Pentapetalae</taxon>
        <taxon>rosids</taxon>
        <taxon>fabids</taxon>
        <taxon>Fabales</taxon>
        <taxon>Fabaceae</taxon>
        <taxon>Papilionoideae</taxon>
        <taxon>50 kb inversion clade</taxon>
        <taxon>NPAAA clade</taxon>
        <taxon>Hologalegina</taxon>
        <taxon>IRL clade</taxon>
        <taxon>Trifolieae</taxon>
        <taxon>Medicago</taxon>
    </lineage>
</organism>
<dbReference type="AlphaFoldDB" id="G8A1M8"/>
<evidence type="ECO:0000313" key="4">
    <source>
        <dbReference type="Proteomes" id="UP000002051"/>
    </source>
</evidence>
<dbReference type="EnsemblPlants" id="AES68641">
    <property type="protein sequence ID" value="AES68641"/>
    <property type="gene ID" value="MTR_3g011080"/>
</dbReference>
<feature type="compositionally biased region" description="Basic and acidic residues" evidence="1">
    <location>
        <begin position="100"/>
        <end position="115"/>
    </location>
</feature>
<feature type="compositionally biased region" description="Low complexity" evidence="1">
    <location>
        <begin position="24"/>
        <end position="33"/>
    </location>
</feature>
<accession>G8A1M8</accession>
<evidence type="ECO:0000313" key="2">
    <source>
        <dbReference type="EMBL" id="AES68641.1"/>
    </source>
</evidence>
<dbReference type="Proteomes" id="UP000002051">
    <property type="component" value="Chromosome 3"/>
</dbReference>
<feature type="region of interest" description="Disordered" evidence="1">
    <location>
        <begin position="100"/>
        <end position="121"/>
    </location>
</feature>